<dbReference type="Proteomes" id="UP001500886">
    <property type="component" value="Unassembled WGS sequence"/>
</dbReference>
<dbReference type="InterPro" id="IPR011008">
    <property type="entry name" value="Dimeric_a/b-barrel"/>
</dbReference>
<dbReference type="GO" id="GO:0004497">
    <property type="term" value="F:monooxygenase activity"/>
    <property type="evidence" value="ECO:0007669"/>
    <property type="project" value="UniProtKB-KW"/>
</dbReference>
<protein>
    <submittedName>
        <fullName evidence="2">Antibiotic biosynthesis monooxygenase</fullName>
    </submittedName>
</protein>
<dbReference type="RefSeq" id="WP_344437641.1">
    <property type="nucleotide sequence ID" value="NZ_BAAASL010000019.1"/>
</dbReference>
<reference evidence="2 3" key="1">
    <citation type="journal article" date="2019" name="Int. J. Syst. Evol. Microbiol.">
        <title>The Global Catalogue of Microorganisms (GCM) 10K type strain sequencing project: providing services to taxonomists for standard genome sequencing and annotation.</title>
        <authorList>
            <consortium name="The Broad Institute Genomics Platform"/>
            <consortium name="The Broad Institute Genome Sequencing Center for Infectious Disease"/>
            <person name="Wu L."/>
            <person name="Ma J."/>
        </authorList>
    </citation>
    <scope>NUCLEOTIDE SEQUENCE [LARGE SCALE GENOMIC DNA]</scope>
    <source>
        <strain evidence="2 3">JCM 4542</strain>
    </source>
</reference>
<keyword evidence="2" id="KW-0560">Oxidoreductase</keyword>
<dbReference type="SUPFAM" id="SSF54909">
    <property type="entry name" value="Dimeric alpha+beta barrel"/>
    <property type="match status" value="1"/>
</dbReference>
<evidence type="ECO:0000259" key="1">
    <source>
        <dbReference type="Pfam" id="PF03992"/>
    </source>
</evidence>
<feature type="domain" description="ABM" evidence="1">
    <location>
        <begin position="13"/>
        <end position="87"/>
    </location>
</feature>
<evidence type="ECO:0000313" key="3">
    <source>
        <dbReference type="Proteomes" id="UP001500886"/>
    </source>
</evidence>
<dbReference type="EMBL" id="BAAASL010000019">
    <property type="protein sequence ID" value="GAA2722380.1"/>
    <property type="molecule type" value="Genomic_DNA"/>
</dbReference>
<accession>A0ABN3U1J3</accession>
<dbReference type="Pfam" id="PF03992">
    <property type="entry name" value="ABM"/>
    <property type="match status" value="1"/>
</dbReference>
<proteinExistence type="predicted"/>
<gene>
    <name evidence="2" type="ORF">GCM10010315_47490</name>
</gene>
<name>A0ABN3U1J3_9ACTN</name>
<keyword evidence="3" id="KW-1185">Reference proteome</keyword>
<organism evidence="2 3">
    <name type="scientific">Streptomyces luteosporeus</name>
    <dbReference type="NCBI Taxonomy" id="173856"/>
    <lineage>
        <taxon>Bacteria</taxon>
        <taxon>Bacillati</taxon>
        <taxon>Actinomycetota</taxon>
        <taxon>Actinomycetes</taxon>
        <taxon>Kitasatosporales</taxon>
        <taxon>Streptomycetaceae</taxon>
        <taxon>Streptomyces</taxon>
    </lineage>
</organism>
<evidence type="ECO:0000313" key="2">
    <source>
        <dbReference type="EMBL" id="GAA2722380.1"/>
    </source>
</evidence>
<dbReference type="InterPro" id="IPR007138">
    <property type="entry name" value="ABM_dom"/>
</dbReference>
<keyword evidence="2" id="KW-0503">Monooxygenase</keyword>
<comment type="caution">
    <text evidence="2">The sequence shown here is derived from an EMBL/GenBank/DDBJ whole genome shotgun (WGS) entry which is preliminary data.</text>
</comment>
<sequence length="115" mass="12926">MSQDSKPTGDASVTFINVIEVPAEQVDTFIAQWRERARIMSTAPGFRDSRLHRAVSSQARFQLVNVAHWDSREAWEAAMSHPEFQARMRALEDDPNVKVSASPALYQVVEELPSA</sequence>
<dbReference type="Gene3D" id="3.30.70.100">
    <property type="match status" value="1"/>
</dbReference>